<evidence type="ECO:0000313" key="5">
    <source>
        <dbReference type="EMBL" id="CAH2064857.1"/>
    </source>
</evidence>
<dbReference type="InterPro" id="IPR001254">
    <property type="entry name" value="Trypsin_dom"/>
</dbReference>
<keyword evidence="6" id="KW-1185">Reference proteome</keyword>
<dbReference type="Pfam" id="PF00089">
    <property type="entry name" value="Trypsin"/>
    <property type="match status" value="1"/>
</dbReference>
<dbReference type="Gene3D" id="2.40.10.10">
    <property type="entry name" value="Trypsin-like serine proteases"/>
    <property type="match status" value="1"/>
</dbReference>
<feature type="region of interest" description="Disordered" evidence="2">
    <location>
        <begin position="549"/>
        <end position="744"/>
    </location>
</feature>
<dbReference type="InterPro" id="IPR043504">
    <property type="entry name" value="Peptidase_S1_PA_chymotrypsin"/>
</dbReference>
<dbReference type="InterPro" id="IPR001314">
    <property type="entry name" value="Peptidase_S1A"/>
</dbReference>
<feature type="chain" id="PRO_5046532713" description="Peptidase S1 domain-containing protein" evidence="3">
    <location>
        <begin position="22"/>
        <end position="744"/>
    </location>
</feature>
<feature type="compositionally biased region" description="Polar residues" evidence="2">
    <location>
        <begin position="189"/>
        <end position="208"/>
    </location>
</feature>
<feature type="domain" description="Peptidase S1" evidence="4">
    <location>
        <begin position="300"/>
        <end position="576"/>
    </location>
</feature>
<dbReference type="PROSITE" id="PS00134">
    <property type="entry name" value="TRYPSIN_HIS"/>
    <property type="match status" value="1"/>
</dbReference>
<name>A0ABN8ITR4_9NEOP</name>
<evidence type="ECO:0000256" key="3">
    <source>
        <dbReference type="SAM" id="SignalP"/>
    </source>
</evidence>
<feature type="compositionally biased region" description="Basic residues" evidence="2">
    <location>
        <begin position="49"/>
        <end position="61"/>
    </location>
</feature>
<dbReference type="SMART" id="SM00020">
    <property type="entry name" value="Tryp_SPc"/>
    <property type="match status" value="1"/>
</dbReference>
<dbReference type="PROSITE" id="PS50240">
    <property type="entry name" value="TRYPSIN_DOM"/>
    <property type="match status" value="1"/>
</dbReference>
<evidence type="ECO:0000256" key="1">
    <source>
        <dbReference type="ARBA" id="ARBA00023157"/>
    </source>
</evidence>
<feature type="non-terminal residue" evidence="5">
    <location>
        <position position="744"/>
    </location>
</feature>
<dbReference type="PRINTS" id="PR00722">
    <property type="entry name" value="CHYMOTRYPSIN"/>
</dbReference>
<feature type="compositionally biased region" description="Basic and acidic residues" evidence="2">
    <location>
        <begin position="88"/>
        <end position="100"/>
    </location>
</feature>
<keyword evidence="3" id="KW-0732">Signal</keyword>
<dbReference type="PANTHER" id="PTHR24252">
    <property type="entry name" value="ACROSIN-RELATED"/>
    <property type="match status" value="1"/>
</dbReference>
<feature type="compositionally biased region" description="Gly residues" evidence="2">
    <location>
        <begin position="550"/>
        <end position="563"/>
    </location>
</feature>
<evidence type="ECO:0000313" key="6">
    <source>
        <dbReference type="Proteomes" id="UP000837857"/>
    </source>
</evidence>
<keyword evidence="1" id="KW-1015">Disulfide bond</keyword>
<dbReference type="InterPro" id="IPR009003">
    <property type="entry name" value="Peptidase_S1_PA"/>
</dbReference>
<feature type="compositionally biased region" description="Polar residues" evidence="2">
    <location>
        <begin position="654"/>
        <end position="699"/>
    </location>
</feature>
<dbReference type="InterPro" id="IPR018114">
    <property type="entry name" value="TRYPSIN_HIS"/>
</dbReference>
<feature type="compositionally biased region" description="Low complexity" evidence="2">
    <location>
        <begin position="709"/>
        <end position="737"/>
    </location>
</feature>
<dbReference type="CDD" id="cd00190">
    <property type="entry name" value="Tryp_SPc"/>
    <property type="match status" value="1"/>
</dbReference>
<evidence type="ECO:0000256" key="2">
    <source>
        <dbReference type="SAM" id="MobiDB-lite"/>
    </source>
</evidence>
<dbReference type="Proteomes" id="UP000837857">
    <property type="component" value="Chromosome 30"/>
</dbReference>
<organism evidence="5 6">
    <name type="scientific">Iphiclides podalirius</name>
    <name type="common">scarce swallowtail</name>
    <dbReference type="NCBI Taxonomy" id="110791"/>
    <lineage>
        <taxon>Eukaryota</taxon>
        <taxon>Metazoa</taxon>
        <taxon>Ecdysozoa</taxon>
        <taxon>Arthropoda</taxon>
        <taxon>Hexapoda</taxon>
        <taxon>Insecta</taxon>
        <taxon>Pterygota</taxon>
        <taxon>Neoptera</taxon>
        <taxon>Endopterygota</taxon>
        <taxon>Lepidoptera</taxon>
        <taxon>Glossata</taxon>
        <taxon>Ditrysia</taxon>
        <taxon>Papilionoidea</taxon>
        <taxon>Papilionidae</taxon>
        <taxon>Papilioninae</taxon>
        <taxon>Iphiclides</taxon>
    </lineage>
</organism>
<feature type="compositionally biased region" description="Basic and acidic residues" evidence="2">
    <location>
        <begin position="569"/>
        <end position="579"/>
    </location>
</feature>
<feature type="compositionally biased region" description="Low complexity" evidence="2">
    <location>
        <begin position="640"/>
        <end position="653"/>
    </location>
</feature>
<reference evidence="5" key="1">
    <citation type="submission" date="2022-03" db="EMBL/GenBank/DDBJ databases">
        <authorList>
            <person name="Martin H S."/>
        </authorList>
    </citation>
    <scope>NUCLEOTIDE SEQUENCE</scope>
</reference>
<feature type="region of interest" description="Disordered" evidence="2">
    <location>
        <begin position="466"/>
        <end position="498"/>
    </location>
</feature>
<feature type="region of interest" description="Disordered" evidence="2">
    <location>
        <begin position="45"/>
        <end position="249"/>
    </location>
</feature>
<protein>
    <recommendedName>
        <fullName evidence="4">Peptidase S1 domain-containing protein</fullName>
    </recommendedName>
</protein>
<dbReference type="EMBL" id="OW152842">
    <property type="protein sequence ID" value="CAH2064857.1"/>
    <property type="molecule type" value="Genomic_DNA"/>
</dbReference>
<sequence>MARCDIIAAVFLASLAVVVHAQFYDFYQAFQPLVQSYPTLTDNYERAHTTKRPRTTIRHKTNGYTEQTSKSREVTRRNPVAISSLEAPVRDDSRRREKTTPAHVTQSPSTAKPVRKTSKPSTSQNNQNPKANPRANSRNTAREIASSQKQTARDPSSSRIVYEEPVYSANGFINEGSGRRPDTAYEASTKASNPNRGSKNPYTTQNPFLNRPGVKPAPVDERRPPITNRPQTKKPTQEAPRPTDSAIKFPLDQTTSPELIIGPNEDGMSEVEKRRYVELSERMCDKYKNLNTKQLQAIPLVPSPEPVQINEFPHMALIGWLKLQTSGYAWRCGGSLVSNQFVLTAAHCAYDERDNSIVMGTPRVVQLGSSYLDDPGALVVKVAAVVRHPKYKQPRSYYDISLIKLATTITFSEVVRPACLGIPPPPGDSVVATGWGRTEFGGSQSTELRSVSVPVWDDGECAEVLGTSRRLPSGPSPESQICAGEQRGGKDTCQGDSGGPAQIQDGCVWRVVAVTSLGRACGAPNTPALYAKVQRAFVASVVFGKLVPNDGGGTNSNGGGTANSGGADRWGDNSRRTTERATYNNGGGDNNRRNGANNRQTTERATYDNGGNVAGSDVSNNKQWYGNNNRATTERPTYENGGSASSNGFNNDNQWYSGNNRPTTERVTYNSQGSQGDSWNANRQNSRIDNNVYSSQSNSVDKRRDVPLYNQQNYNTQRNDRNNNNNYDPYNNQQFYNSQPTWWT</sequence>
<feature type="compositionally biased region" description="Polar residues" evidence="2">
    <location>
        <begin position="119"/>
        <end position="159"/>
    </location>
</feature>
<accession>A0ABN8ITR4</accession>
<feature type="signal peptide" evidence="3">
    <location>
        <begin position="1"/>
        <end position="21"/>
    </location>
</feature>
<dbReference type="SUPFAM" id="SSF50494">
    <property type="entry name" value="Trypsin-like serine proteases"/>
    <property type="match status" value="1"/>
</dbReference>
<feature type="compositionally biased region" description="Polar residues" evidence="2">
    <location>
        <begin position="617"/>
        <end position="631"/>
    </location>
</feature>
<dbReference type="PANTHER" id="PTHR24252:SF7">
    <property type="entry name" value="HYALIN"/>
    <property type="match status" value="1"/>
</dbReference>
<proteinExistence type="predicted"/>
<gene>
    <name evidence="5" type="ORF">IPOD504_LOCUS12930</name>
</gene>
<evidence type="ECO:0000259" key="4">
    <source>
        <dbReference type="PROSITE" id="PS50240"/>
    </source>
</evidence>